<feature type="transmembrane region" description="Helical" evidence="11">
    <location>
        <begin position="305"/>
        <end position="325"/>
    </location>
</feature>
<dbReference type="CDD" id="cd00761">
    <property type="entry name" value="Glyco_tranf_GTA_type"/>
    <property type="match status" value="1"/>
</dbReference>
<keyword evidence="11" id="KW-0812">Transmembrane</keyword>
<organism evidence="13 14">
    <name type="scientific">Gracilibacillus salinarum</name>
    <dbReference type="NCBI Taxonomy" id="2932255"/>
    <lineage>
        <taxon>Bacteria</taxon>
        <taxon>Bacillati</taxon>
        <taxon>Bacillota</taxon>
        <taxon>Bacilli</taxon>
        <taxon>Bacillales</taxon>
        <taxon>Bacillaceae</taxon>
        <taxon>Gracilibacillus</taxon>
    </lineage>
</organism>
<dbReference type="Pfam" id="PF00535">
    <property type="entry name" value="Glycos_transf_2"/>
    <property type="match status" value="1"/>
</dbReference>
<evidence type="ECO:0000256" key="7">
    <source>
        <dbReference type="ARBA" id="ARBA00037281"/>
    </source>
</evidence>
<dbReference type="InterPro" id="IPR029044">
    <property type="entry name" value="Nucleotide-diphossugar_trans"/>
</dbReference>
<keyword evidence="11" id="KW-1133">Transmembrane helix</keyword>
<evidence type="ECO:0000256" key="6">
    <source>
        <dbReference type="ARBA" id="ARBA00023136"/>
    </source>
</evidence>
<dbReference type="EMBL" id="CP095071">
    <property type="protein sequence ID" value="UOQ84778.1"/>
    <property type="molecule type" value="Genomic_DNA"/>
</dbReference>
<keyword evidence="5" id="KW-0125">Carotenoid biosynthesis</keyword>
<comment type="subcellular location">
    <subcellularLocation>
        <location evidence="1">Cell membrane</location>
    </subcellularLocation>
</comment>
<feature type="transmembrane region" description="Helical" evidence="11">
    <location>
        <begin position="278"/>
        <end position="298"/>
    </location>
</feature>
<keyword evidence="4" id="KW-0808">Transferase</keyword>
<dbReference type="InterPro" id="IPR001173">
    <property type="entry name" value="Glyco_trans_2-like"/>
</dbReference>
<evidence type="ECO:0000313" key="14">
    <source>
        <dbReference type="Proteomes" id="UP000831537"/>
    </source>
</evidence>
<evidence type="ECO:0000259" key="12">
    <source>
        <dbReference type="Pfam" id="PF00535"/>
    </source>
</evidence>
<evidence type="ECO:0000256" key="4">
    <source>
        <dbReference type="ARBA" id="ARBA00022679"/>
    </source>
</evidence>
<feature type="domain" description="Glycosyltransferase 2-like" evidence="12">
    <location>
        <begin position="44"/>
        <end position="172"/>
    </location>
</feature>
<keyword evidence="2" id="KW-1003">Cell membrane</keyword>
<dbReference type="Proteomes" id="UP000831537">
    <property type="component" value="Chromosome"/>
</dbReference>
<evidence type="ECO:0000256" key="5">
    <source>
        <dbReference type="ARBA" id="ARBA00022746"/>
    </source>
</evidence>
<feature type="transmembrane region" description="Helical" evidence="11">
    <location>
        <begin position="166"/>
        <end position="185"/>
    </location>
</feature>
<dbReference type="SUPFAM" id="SSF53448">
    <property type="entry name" value="Nucleotide-diphospho-sugar transferases"/>
    <property type="match status" value="1"/>
</dbReference>
<name>A0ABY4GK89_9BACI</name>
<reference evidence="13 14" key="1">
    <citation type="submission" date="2022-04" db="EMBL/GenBank/DDBJ databases">
        <title>Gracilibacillus sp. isolated from saltern.</title>
        <authorList>
            <person name="Won M."/>
            <person name="Lee C.-M."/>
            <person name="Woen H.-Y."/>
            <person name="Kwon S.-W."/>
        </authorList>
    </citation>
    <scope>NUCLEOTIDE SEQUENCE [LARGE SCALE GENOMIC DNA]</scope>
    <source>
        <strain evidence="13 14">SSPM10-3</strain>
    </source>
</reference>
<evidence type="ECO:0000256" key="2">
    <source>
        <dbReference type="ARBA" id="ARBA00022475"/>
    </source>
</evidence>
<feature type="transmembrane region" description="Helical" evidence="11">
    <location>
        <begin position="337"/>
        <end position="361"/>
    </location>
</feature>
<dbReference type="RefSeq" id="WP_244743018.1">
    <property type="nucleotide sequence ID" value="NZ_CP095071.1"/>
</dbReference>
<proteinExistence type="inferred from homology"/>
<dbReference type="Gene3D" id="3.90.550.10">
    <property type="entry name" value="Spore Coat Polysaccharide Biosynthesis Protein SpsA, Chain A"/>
    <property type="match status" value="1"/>
</dbReference>
<comment type="similarity">
    <text evidence="9">Belongs to the glycosyltransferase 2 family. CrtQ subfamily.</text>
</comment>
<evidence type="ECO:0000256" key="3">
    <source>
        <dbReference type="ARBA" id="ARBA00022676"/>
    </source>
</evidence>
<dbReference type="PANTHER" id="PTHR43646">
    <property type="entry name" value="GLYCOSYLTRANSFERASE"/>
    <property type="match status" value="1"/>
</dbReference>
<gene>
    <name evidence="13" type="ORF">MUN87_19320</name>
</gene>
<protein>
    <recommendedName>
        <fullName evidence="10">4,4'-diaponeurosporenoate glycosyltransferase</fullName>
    </recommendedName>
</protein>
<keyword evidence="14" id="KW-1185">Reference proteome</keyword>
<dbReference type="PANTHER" id="PTHR43646:SF2">
    <property type="entry name" value="GLYCOSYLTRANSFERASE 2-LIKE DOMAIN-CONTAINING PROTEIN"/>
    <property type="match status" value="1"/>
</dbReference>
<feature type="transmembrane region" description="Helical" evidence="11">
    <location>
        <begin position="6"/>
        <end position="25"/>
    </location>
</feature>
<evidence type="ECO:0000256" key="8">
    <source>
        <dbReference type="ARBA" id="ARBA00037904"/>
    </source>
</evidence>
<evidence type="ECO:0000313" key="13">
    <source>
        <dbReference type="EMBL" id="UOQ84778.1"/>
    </source>
</evidence>
<evidence type="ECO:0000256" key="1">
    <source>
        <dbReference type="ARBA" id="ARBA00004236"/>
    </source>
</evidence>
<sequence>MLTWVFISGLIVIIAGLMAGLVMLWKIPYVTRKQTQEISDIMISIIIPARNEEERIKPLLESIALQQYSRYELIVVDDDSADQTAHIARQYHASVRSNNTLQDGWIGKSSACWTGANHAQGDYLLFLDADTRFTDEESLGNLVSCYQEKGSSGILSLQPYHTIERFYENLSAVFNIIVMAGMNVFTPFREKLEVAGSFGPCILCAKEDYFRTGGHEKIREAVMDDLALGSLFKEKGMPVRCYSGRGVINFQMYPDGIRPLVEGWSKSFATASQSTHPLVMGAIISWISGGFISFPFLVTALFTESLNWIICGLIVYFLYMLQLYYSANRTGSFHFVSFLFFPCLFLFFSVIFGNSLYLTYIRHTVNWRGRKIKV</sequence>
<comment type="function">
    <text evidence="7">Catalyzes the glycosylation of 4,4'-diaponeurosporenoate, i.e. the esterification of glucose at the C1'' position with the carboxyl group of 4,4'-diaponeurosporenic acid, to form glycosyl-4,4'-diaponeurosporenoate. This is a step in the biosynthesis of staphyloxanthin, an orange pigment present in most staphylococci strains.</text>
</comment>
<evidence type="ECO:0000256" key="9">
    <source>
        <dbReference type="ARBA" id="ARBA00038120"/>
    </source>
</evidence>
<evidence type="ECO:0000256" key="11">
    <source>
        <dbReference type="SAM" id="Phobius"/>
    </source>
</evidence>
<accession>A0ABY4GK89</accession>
<evidence type="ECO:0000256" key="10">
    <source>
        <dbReference type="ARBA" id="ARBA00040345"/>
    </source>
</evidence>
<comment type="pathway">
    <text evidence="8">Carotenoid biosynthesis; staphyloxanthin biosynthesis; staphyloxanthin from farnesyl diphosphate: step 4/5.</text>
</comment>
<keyword evidence="3" id="KW-0328">Glycosyltransferase</keyword>
<keyword evidence="6 11" id="KW-0472">Membrane</keyword>